<dbReference type="PANTHER" id="PTHR36919">
    <property type="entry name" value="BLR1215 PROTEIN"/>
    <property type="match status" value="1"/>
</dbReference>
<evidence type="ECO:0000313" key="2">
    <source>
        <dbReference type="EMBL" id="AAP77954.1"/>
    </source>
</evidence>
<dbReference type="InterPro" id="IPR019223">
    <property type="entry name" value="DUF2147"/>
</dbReference>
<dbReference type="AlphaFoldDB" id="Q7VGG4"/>
<dbReference type="PANTHER" id="PTHR36919:SF2">
    <property type="entry name" value="BLL6627 PROTEIN"/>
    <property type="match status" value="1"/>
</dbReference>
<dbReference type="OrthoDB" id="5324495at2"/>
<name>Q7VGG4_HELHP</name>
<dbReference type="eggNOG" id="COG4731">
    <property type="taxonomic scope" value="Bacteria"/>
</dbReference>
<sequence>MNYKKIILILVLSTAVIYGAELEGYYMTHKGEKGQQSIVEFFKKGDKYYAYGFANVDGSLPKKDVNNENPALRNRLDKGSVFVYNLVREGKSDVFKNGKVYNFDSGKEYYAKVTLKGNTLELRGSIDKSGFMGETKVWKKLSDEEVKPYLSQKPDFSVVEKSLKDIKP</sequence>
<dbReference type="Proteomes" id="UP000002495">
    <property type="component" value="Chromosome"/>
</dbReference>
<accession>Q7VGG4</accession>
<reference evidence="2 3" key="1">
    <citation type="journal article" date="2003" name="Proc. Natl. Acad. Sci. U.S.A.">
        <title>The complete genome sequence of the carcinogenic bacterium Helicobacter hepaticus.</title>
        <authorList>
            <person name="Suerbaum S."/>
            <person name="Josenhans C."/>
            <person name="Sterzenbach T."/>
            <person name="Drescher B."/>
            <person name="Brandt P."/>
            <person name="Bell M."/>
            <person name="Droege M."/>
            <person name="Fartmann B."/>
            <person name="Fischer H.-P."/>
            <person name="Ge Z."/>
            <person name="Hoerster A."/>
            <person name="Holland R."/>
            <person name="Klein K."/>
            <person name="Koenig J."/>
            <person name="Macko L."/>
            <person name="Mendz G.L."/>
            <person name="Nyakatura G."/>
            <person name="Schauer D.B."/>
            <person name="Shen Z."/>
            <person name="Weber J."/>
            <person name="Frosch M."/>
            <person name="Fox J.G."/>
        </authorList>
    </citation>
    <scope>NUCLEOTIDE SEQUENCE [LARGE SCALE GENOMIC DNA]</scope>
    <source>
        <strain evidence="3">ATCC 51449 / 3B1</strain>
    </source>
</reference>
<gene>
    <name evidence="2" type="ordered locus">HH_1357</name>
</gene>
<dbReference type="KEGG" id="hhe:HH_1357"/>
<organism evidence="2 3">
    <name type="scientific">Helicobacter hepaticus (strain ATCC 51449 / 3B1)</name>
    <dbReference type="NCBI Taxonomy" id="235279"/>
    <lineage>
        <taxon>Bacteria</taxon>
        <taxon>Pseudomonadati</taxon>
        <taxon>Campylobacterota</taxon>
        <taxon>Epsilonproteobacteria</taxon>
        <taxon>Campylobacterales</taxon>
        <taxon>Helicobacteraceae</taxon>
        <taxon>Helicobacter</taxon>
    </lineage>
</organism>
<dbReference type="Gene3D" id="2.40.128.520">
    <property type="match status" value="1"/>
</dbReference>
<evidence type="ECO:0000313" key="3">
    <source>
        <dbReference type="Proteomes" id="UP000002495"/>
    </source>
</evidence>
<dbReference type="Pfam" id="PF09917">
    <property type="entry name" value="DUF2147"/>
    <property type="match status" value="1"/>
</dbReference>
<proteinExistence type="predicted"/>
<dbReference type="RefSeq" id="WP_011116197.1">
    <property type="nucleotide sequence ID" value="NC_004917.1"/>
</dbReference>
<evidence type="ECO:0000259" key="1">
    <source>
        <dbReference type="Pfam" id="PF09917"/>
    </source>
</evidence>
<dbReference type="EMBL" id="AE017125">
    <property type="protein sequence ID" value="AAP77954.1"/>
    <property type="molecule type" value="Genomic_DNA"/>
</dbReference>
<feature type="domain" description="DUF2147" evidence="1">
    <location>
        <begin position="24"/>
        <end position="140"/>
    </location>
</feature>
<protein>
    <recommendedName>
        <fullName evidence="1">DUF2147 domain-containing protein</fullName>
    </recommendedName>
</protein>
<dbReference type="STRING" id="235279.HH_1357"/>
<dbReference type="HOGENOM" id="CLU_108869_2_0_7"/>
<keyword evidence="3" id="KW-1185">Reference proteome</keyword>